<evidence type="ECO:0000259" key="1">
    <source>
        <dbReference type="Pfam" id="PF08279"/>
    </source>
</evidence>
<evidence type="ECO:0000259" key="2">
    <source>
        <dbReference type="Pfam" id="PF13280"/>
    </source>
</evidence>
<keyword evidence="4" id="KW-0238">DNA-binding</keyword>
<accession>A0A3D9KCV2</accession>
<dbReference type="InterPro" id="IPR036388">
    <property type="entry name" value="WH-like_DNA-bd_sf"/>
</dbReference>
<dbReference type="AlphaFoldDB" id="A0A3D9KCV2"/>
<dbReference type="InterPro" id="IPR028349">
    <property type="entry name" value="PafC-like"/>
</dbReference>
<organism evidence="4 5">
    <name type="scientific">Cohnella phaseoli</name>
    <dbReference type="NCBI Taxonomy" id="456490"/>
    <lineage>
        <taxon>Bacteria</taxon>
        <taxon>Bacillati</taxon>
        <taxon>Bacillota</taxon>
        <taxon>Bacilli</taxon>
        <taxon>Bacillales</taxon>
        <taxon>Paenibacillaceae</taxon>
        <taxon>Cohnella</taxon>
    </lineage>
</organism>
<evidence type="ECO:0000313" key="4">
    <source>
        <dbReference type="EMBL" id="RED84364.1"/>
    </source>
</evidence>
<dbReference type="RefSeq" id="WP_116060508.1">
    <property type="nucleotide sequence ID" value="NZ_QRDZ01000006.1"/>
</dbReference>
<dbReference type="Pfam" id="PF13280">
    <property type="entry name" value="WYL"/>
    <property type="match status" value="1"/>
</dbReference>
<dbReference type="Proteomes" id="UP000256977">
    <property type="component" value="Unassembled WGS sequence"/>
</dbReference>
<dbReference type="GO" id="GO:0003677">
    <property type="term" value="F:DNA binding"/>
    <property type="evidence" value="ECO:0007669"/>
    <property type="project" value="UniProtKB-KW"/>
</dbReference>
<sequence length="305" mass="34940">MRLNRLLGMTLELMAKRRVTAAELSVKFEVSVRTVYRDVELIDQAGIPVASFTGADGGFELMDGFFLTRQYFSMEDLSVIYTLLKAMQGALGSAVAPAMRKLASLHPSLGSDEELSKAVILDMSATERDRDIVHRLFQAIRQSRIVELAYSSASGTRSERRAEPLNLLWEKGVWYLEAYCRTRQAKRYFRVSRIERLLVTETTFAPRALPDEPERDRQSGMQAHLRFDKSVATRVLEQFPGEINYQGDRIDVRTTFYTEEYALSVIASYGTKVYIVSPDELRDCVLSHIEAIRRHHQKRKERGEM</sequence>
<feature type="domain" description="Helix-turn-helix type 11" evidence="1">
    <location>
        <begin position="12"/>
        <end position="51"/>
    </location>
</feature>
<protein>
    <submittedName>
        <fullName evidence="4">Putative DNA-binding transcriptional regulator YafY</fullName>
    </submittedName>
</protein>
<reference evidence="4 5" key="1">
    <citation type="submission" date="2018-07" db="EMBL/GenBank/DDBJ databases">
        <title>Genomic Encyclopedia of Type Strains, Phase III (KMG-III): the genomes of soil and plant-associated and newly described type strains.</title>
        <authorList>
            <person name="Whitman W."/>
        </authorList>
    </citation>
    <scope>NUCLEOTIDE SEQUENCE [LARGE SCALE GENOMIC DNA]</scope>
    <source>
        <strain evidence="4 5">CECT 7287</strain>
    </source>
</reference>
<dbReference type="Pfam" id="PF08279">
    <property type="entry name" value="HTH_11"/>
    <property type="match status" value="1"/>
</dbReference>
<comment type="caution">
    <text evidence="4">The sequence shown here is derived from an EMBL/GenBank/DDBJ whole genome shotgun (WGS) entry which is preliminary data.</text>
</comment>
<evidence type="ECO:0000313" key="5">
    <source>
        <dbReference type="Proteomes" id="UP000256977"/>
    </source>
</evidence>
<dbReference type="OrthoDB" id="9815009at2"/>
<proteinExistence type="predicted"/>
<dbReference type="InterPro" id="IPR026881">
    <property type="entry name" value="WYL_dom"/>
</dbReference>
<dbReference type="EMBL" id="QRDZ01000006">
    <property type="protein sequence ID" value="RED84364.1"/>
    <property type="molecule type" value="Genomic_DNA"/>
</dbReference>
<dbReference type="PROSITE" id="PS52050">
    <property type="entry name" value="WYL"/>
    <property type="match status" value="1"/>
</dbReference>
<evidence type="ECO:0000259" key="3">
    <source>
        <dbReference type="Pfam" id="PF25583"/>
    </source>
</evidence>
<dbReference type="PANTHER" id="PTHR34580">
    <property type="match status" value="1"/>
</dbReference>
<dbReference type="SUPFAM" id="SSF46785">
    <property type="entry name" value="Winged helix' DNA-binding domain"/>
    <property type="match status" value="1"/>
</dbReference>
<dbReference type="InterPro" id="IPR051534">
    <property type="entry name" value="CBASS_pafABC_assoc_protein"/>
</dbReference>
<keyword evidence="5" id="KW-1185">Reference proteome</keyword>
<dbReference type="PIRSF" id="PIRSF016838">
    <property type="entry name" value="PafC"/>
    <property type="match status" value="1"/>
</dbReference>
<feature type="domain" description="WYL" evidence="2">
    <location>
        <begin position="132"/>
        <end position="197"/>
    </location>
</feature>
<dbReference type="PANTHER" id="PTHR34580:SF1">
    <property type="entry name" value="PROTEIN PAFC"/>
    <property type="match status" value="1"/>
</dbReference>
<feature type="domain" description="WCX" evidence="3">
    <location>
        <begin position="221"/>
        <end position="291"/>
    </location>
</feature>
<dbReference type="Pfam" id="PF25583">
    <property type="entry name" value="WCX"/>
    <property type="match status" value="1"/>
</dbReference>
<dbReference type="InterPro" id="IPR036390">
    <property type="entry name" value="WH_DNA-bd_sf"/>
</dbReference>
<gene>
    <name evidence="4" type="ORF">DFP98_106240</name>
</gene>
<dbReference type="Gene3D" id="1.10.10.10">
    <property type="entry name" value="Winged helix-like DNA-binding domain superfamily/Winged helix DNA-binding domain"/>
    <property type="match status" value="1"/>
</dbReference>
<dbReference type="InterPro" id="IPR013196">
    <property type="entry name" value="HTH_11"/>
</dbReference>
<name>A0A3D9KCV2_9BACL</name>
<dbReference type="InterPro" id="IPR057727">
    <property type="entry name" value="WCX_dom"/>
</dbReference>